<keyword evidence="3" id="KW-1185">Reference proteome</keyword>
<evidence type="ECO:0000259" key="1">
    <source>
        <dbReference type="Pfam" id="PF00027"/>
    </source>
</evidence>
<dbReference type="Pfam" id="PF00027">
    <property type="entry name" value="cNMP_binding"/>
    <property type="match status" value="1"/>
</dbReference>
<keyword evidence="2" id="KW-0418">Kinase</keyword>
<reference evidence="2 3" key="1">
    <citation type="submission" date="2016-10" db="EMBL/GenBank/DDBJ databases">
        <authorList>
            <person name="de Groot N.N."/>
        </authorList>
    </citation>
    <scope>NUCLEOTIDE SEQUENCE [LARGE SCALE GENOMIC DNA]</scope>
    <source>
        <strain evidence="2 3">APO</strain>
    </source>
</reference>
<gene>
    <name evidence="2" type="ORF">SAMN05192546_11227</name>
</gene>
<dbReference type="STRING" id="159292.SAMN05192546_11227"/>
<evidence type="ECO:0000313" key="3">
    <source>
        <dbReference type="Proteomes" id="UP000199230"/>
    </source>
</evidence>
<dbReference type="Gene3D" id="2.60.120.10">
    <property type="entry name" value="Jelly Rolls"/>
    <property type="match status" value="1"/>
</dbReference>
<organism evidence="2 3">
    <name type="scientific">Tindallia californiensis</name>
    <dbReference type="NCBI Taxonomy" id="159292"/>
    <lineage>
        <taxon>Bacteria</taxon>
        <taxon>Bacillati</taxon>
        <taxon>Bacillota</taxon>
        <taxon>Clostridia</taxon>
        <taxon>Peptostreptococcales</taxon>
        <taxon>Tindalliaceae</taxon>
        <taxon>Tindallia</taxon>
    </lineage>
</organism>
<dbReference type="RefSeq" id="WP_176968430.1">
    <property type="nucleotide sequence ID" value="NZ_FNPV01000012.1"/>
</dbReference>
<proteinExistence type="predicted"/>
<dbReference type="InterPro" id="IPR000595">
    <property type="entry name" value="cNMP-bd_dom"/>
</dbReference>
<dbReference type="SUPFAM" id="SSF51206">
    <property type="entry name" value="cAMP-binding domain-like"/>
    <property type="match status" value="1"/>
</dbReference>
<sequence length="231" mass="26536">MSNCFCLDSIKNQKTSDFWDGIPAQETKLILEEISCGARVYPCGCFIEHEETEDSMLYLKHGQVTAFISLENGKNIPLRFIQAGEMFGLSYPSLLTGSLTFQVKEEASIYFLRKSLLLEKISQHPQLLSNYLSFVNQRTAFLLNKTILFSIQSNRQRIACFFLNEIRSQNTCSFQINLSKSCMLDCLGMSRSSFYRELNALQKTKAIELVDKNKYRCCPHQLEAIMQEEVN</sequence>
<dbReference type="InterPro" id="IPR014710">
    <property type="entry name" value="RmlC-like_jellyroll"/>
</dbReference>
<feature type="domain" description="Cyclic nucleotide-binding" evidence="1">
    <location>
        <begin position="39"/>
        <end position="124"/>
    </location>
</feature>
<accession>A0A1H3R6S5</accession>
<dbReference type="EMBL" id="FNPV01000012">
    <property type="protein sequence ID" value="SDZ20971.1"/>
    <property type="molecule type" value="Genomic_DNA"/>
</dbReference>
<dbReference type="InterPro" id="IPR018490">
    <property type="entry name" value="cNMP-bd_dom_sf"/>
</dbReference>
<dbReference type="CDD" id="cd00038">
    <property type="entry name" value="CAP_ED"/>
    <property type="match status" value="1"/>
</dbReference>
<name>A0A1H3R6S5_9FIRM</name>
<protein>
    <submittedName>
        <fullName evidence="2">cAMP-binding domain of CRP or a regulatory subunit of cAMP-dependent protein kinases</fullName>
    </submittedName>
</protein>
<dbReference type="GO" id="GO:0016301">
    <property type="term" value="F:kinase activity"/>
    <property type="evidence" value="ECO:0007669"/>
    <property type="project" value="UniProtKB-KW"/>
</dbReference>
<keyword evidence="2" id="KW-0808">Transferase</keyword>
<dbReference type="AlphaFoldDB" id="A0A1H3R6S5"/>
<evidence type="ECO:0000313" key="2">
    <source>
        <dbReference type="EMBL" id="SDZ20971.1"/>
    </source>
</evidence>
<dbReference type="Proteomes" id="UP000199230">
    <property type="component" value="Unassembled WGS sequence"/>
</dbReference>